<evidence type="ECO:0000313" key="15">
    <source>
        <dbReference type="Proteomes" id="UP000838878"/>
    </source>
</evidence>
<feature type="domain" description="Helicase C-terminal" evidence="12">
    <location>
        <begin position="1165"/>
        <end position="1320"/>
    </location>
</feature>
<evidence type="ECO:0000256" key="10">
    <source>
        <dbReference type="SAM" id="MobiDB-lite"/>
    </source>
</evidence>
<feature type="domain" description="Helicase ATP-binding" evidence="11">
    <location>
        <begin position="615"/>
        <end position="780"/>
    </location>
</feature>
<feature type="compositionally biased region" description="Pro residues" evidence="10">
    <location>
        <begin position="963"/>
        <end position="975"/>
    </location>
</feature>
<organism evidence="14 15">
    <name type="scientific">Brenthis ino</name>
    <name type="common">lesser marbled fritillary</name>
    <dbReference type="NCBI Taxonomy" id="405034"/>
    <lineage>
        <taxon>Eukaryota</taxon>
        <taxon>Metazoa</taxon>
        <taxon>Ecdysozoa</taxon>
        <taxon>Arthropoda</taxon>
        <taxon>Hexapoda</taxon>
        <taxon>Insecta</taxon>
        <taxon>Pterygota</taxon>
        <taxon>Neoptera</taxon>
        <taxon>Endopterygota</taxon>
        <taxon>Lepidoptera</taxon>
        <taxon>Glossata</taxon>
        <taxon>Ditrysia</taxon>
        <taxon>Papilionoidea</taxon>
        <taxon>Nymphalidae</taxon>
        <taxon>Heliconiinae</taxon>
        <taxon>Argynnini</taxon>
        <taxon>Brenthis</taxon>
    </lineage>
</organism>
<dbReference type="CDD" id="cd18003">
    <property type="entry name" value="DEXQc_SRCAP"/>
    <property type="match status" value="1"/>
</dbReference>
<feature type="compositionally biased region" description="Basic and acidic residues" evidence="10">
    <location>
        <begin position="406"/>
        <end position="424"/>
    </location>
</feature>
<feature type="compositionally biased region" description="Low complexity" evidence="10">
    <location>
        <begin position="491"/>
        <end position="508"/>
    </location>
</feature>
<dbReference type="GO" id="GO:0004386">
    <property type="term" value="F:helicase activity"/>
    <property type="evidence" value="ECO:0007669"/>
    <property type="project" value="UniProtKB-KW"/>
</dbReference>
<evidence type="ECO:0000259" key="11">
    <source>
        <dbReference type="PROSITE" id="PS51192"/>
    </source>
</evidence>
<dbReference type="Gene3D" id="1.20.120.850">
    <property type="entry name" value="SWI2/SNF2 ATPases, N-terminal domain"/>
    <property type="match status" value="1"/>
</dbReference>
<accession>A0A8J9VB62</accession>
<evidence type="ECO:0000256" key="1">
    <source>
        <dbReference type="ARBA" id="ARBA00004123"/>
    </source>
</evidence>
<evidence type="ECO:0000256" key="9">
    <source>
        <dbReference type="ARBA" id="ARBA00023242"/>
    </source>
</evidence>
<dbReference type="OrthoDB" id="372624at2759"/>
<dbReference type="PROSITE" id="PS51204">
    <property type="entry name" value="HSA"/>
    <property type="match status" value="1"/>
</dbReference>
<dbReference type="Pfam" id="PF07529">
    <property type="entry name" value="HSA"/>
    <property type="match status" value="1"/>
</dbReference>
<proteinExistence type="inferred from homology"/>
<dbReference type="GO" id="GO:0003677">
    <property type="term" value="F:DNA binding"/>
    <property type="evidence" value="ECO:0007669"/>
    <property type="project" value="UniProtKB-KW"/>
</dbReference>
<keyword evidence="8" id="KW-0238">DNA-binding</keyword>
<keyword evidence="4" id="KW-0378">Hydrolase</keyword>
<evidence type="ECO:0000259" key="13">
    <source>
        <dbReference type="PROSITE" id="PS51204"/>
    </source>
</evidence>
<sequence length="1576" mass="172256">MSVQDEPISPFGASSTLPLMGVERGSSCSGGGGGGSGVGDEAFNGMGTPELLDEPPRKRTKLIGTDDVSALRKRVLEYKQLRLKNLRDRFTEQLSELYFLQAGGNMMDYMAWRKRPPAPQLVAFLEARRPPPAAPPPPPPEPPPAPAPALAPASTPAPVAAPAPARTPPPSPVVVAAASCAPKTPPAAGAGTVVTVPAPTPADEMVEKAKQEAYVAARVAELARAGLWTERRLPRVLEPPRPKTHWDYLLEEMAWLAQDFAYERKWKKQAAKKCARAVQKYFQDKAAAAQKAEKAQELQLKKIAAFAAKEIRMFWTNVEKLVEWKRVQRVERARKEALDEQLSYIVDRTERYSRQLAANLGAPVQSAQPAAAPDTPPSDDEFQPRGDSDDDEETIAAAEQEAAQDAADHRDEIEALHRESHLDLGDLLPPGYLPAHSPPPSDYGPEDDSADDEDTIAEQEQNERPEDAAAELAALKDEADLDIDELVSRYAGAAPPAADDSDASSATEIDSDDDEVENEKDDDADSDSGSSSASEQLEALMDTGETAEAMLAQGAAEGVEAEGAGEQRVEAAASLAASLQPTGTTLSETAVGTPVPRLLRHALREYQHVGLHWLATMHVRRLNGILADEMGLGKTIQTIALLAHLALERRDWGPHLVVAPTSVVLNWEMEFKKWCPAFKILTYYGTIKERKLKRVGWTKANSFHVCITSYKLVVQDHQSFRRKKWKYLILDEAQNIKNFKSQRWQMLLNFQTERRLLLTGTPLQNSLLELWSLMHFLMPDVFASHAEFREWFAPVAGIAEGSHRYSDALVRRLHEVLRPFLLRRLKADVERQMPRKYEHVLMCRLSKRQRFLYDDFMSRAKTKESLASGNLLSVINVLMQLRKVCNHPDLFEPRPVCSPLQLPALPYRVPALALVPELARRRSLAARLGGDLASLEVLGAGAFAAHRARHLAPPRRLVEELPDAPPRPAPRPPPARLRLHLRLVPRTPPTLRVPPAAPPAPLAVPRATTAAAVHAATATAAPAPARTGARARLDAQRRGCLRRLAAVNERRCWRLPLYGADLRAAVSAGPSVLPSRDISTVLEEMHDIIDRFVICWAPCRAAGPQLAAGAGDGARAWRRRAVELAVALRPTARSALALLHAPAARAAVAFPHPRLLQYDCGKLQTLDGLLRRLRAGGHRVLIFTQMTRVLDVLEAFLSMHGHTYLRLDGATRVEQRQPLVDRFNADARVFAFILSTRSGGVGLNLTGADCVVFYDSDWNPTMDAQAQDRCHRIGQTRDVHVFRLVTAATVEENILRKAEQKRALGHLAIEDGHFTTSYLRAANIKELFNGEGEEGGGAAVEAAEGGELESALAAAEDEADAAAAQAARAEAQGDLAEFDETLPLDDERAASPPAPHAPRVARDDADAGEFAALMKQLTPVEKYAMRLVETSEAATEAERAALGEMRRQLREWEQARRALRDEPAPAPDSDPDLDLTYSREDARVKVRARRRRARAPPALAPARPPPSPPPSPPAPAAVAGAGGAPRTRSRGTVHINLWTLDEAGAEGGGGGGRRRALRNGTLDSWLAGAPDKQNNK</sequence>
<feature type="region of interest" description="Disordered" evidence="10">
    <location>
        <begin position="362"/>
        <end position="537"/>
    </location>
</feature>
<keyword evidence="5" id="KW-0347">Helicase</keyword>
<dbReference type="InterPro" id="IPR000330">
    <property type="entry name" value="SNF2_N"/>
</dbReference>
<evidence type="ECO:0000256" key="4">
    <source>
        <dbReference type="ARBA" id="ARBA00022801"/>
    </source>
</evidence>
<evidence type="ECO:0000256" key="5">
    <source>
        <dbReference type="ARBA" id="ARBA00022806"/>
    </source>
</evidence>
<dbReference type="Pfam" id="PF00176">
    <property type="entry name" value="SNF2-rel_dom"/>
    <property type="match status" value="1"/>
</dbReference>
<comment type="subcellular location">
    <subcellularLocation>
        <location evidence="1">Nucleus</location>
    </subcellularLocation>
</comment>
<feature type="region of interest" description="Disordered" evidence="10">
    <location>
        <begin position="128"/>
        <end position="174"/>
    </location>
</feature>
<dbReference type="SUPFAM" id="SSF52540">
    <property type="entry name" value="P-loop containing nucleoside triphosphate hydrolases"/>
    <property type="match status" value="2"/>
</dbReference>
<dbReference type="GO" id="GO:0006338">
    <property type="term" value="P:chromatin remodeling"/>
    <property type="evidence" value="ECO:0007669"/>
    <property type="project" value="TreeGrafter"/>
</dbReference>
<dbReference type="GO" id="GO:0016887">
    <property type="term" value="F:ATP hydrolysis activity"/>
    <property type="evidence" value="ECO:0007669"/>
    <property type="project" value="TreeGrafter"/>
</dbReference>
<feature type="compositionally biased region" description="Low complexity" evidence="10">
    <location>
        <begin position="395"/>
        <end position="405"/>
    </location>
</feature>
<dbReference type="InterPro" id="IPR050520">
    <property type="entry name" value="INO80/SWR1_helicase"/>
</dbReference>
<evidence type="ECO:0000259" key="12">
    <source>
        <dbReference type="PROSITE" id="PS51194"/>
    </source>
</evidence>
<dbReference type="InterPro" id="IPR031575">
    <property type="entry name" value="EP400_N"/>
</dbReference>
<feature type="region of interest" description="Disordered" evidence="10">
    <location>
        <begin position="1"/>
        <end position="58"/>
    </location>
</feature>
<dbReference type="Pfam" id="PF15790">
    <property type="entry name" value="EP400_N"/>
    <property type="match status" value="1"/>
</dbReference>
<keyword evidence="3" id="KW-0547">Nucleotide-binding</keyword>
<evidence type="ECO:0000256" key="7">
    <source>
        <dbReference type="ARBA" id="ARBA00022853"/>
    </source>
</evidence>
<feature type="compositionally biased region" description="Pro residues" evidence="10">
    <location>
        <begin position="159"/>
        <end position="172"/>
    </location>
</feature>
<dbReference type="Gene3D" id="3.40.50.10810">
    <property type="entry name" value="Tandem AAA-ATPase domain"/>
    <property type="match status" value="1"/>
</dbReference>
<feature type="compositionally biased region" description="Pro residues" evidence="10">
    <location>
        <begin position="1498"/>
        <end position="1515"/>
    </location>
</feature>
<comment type="similarity">
    <text evidence="2">Belongs to the SNF2/RAD54 helicase family. SWR1 subfamily.</text>
</comment>
<gene>
    <name evidence="14" type="ORF">BINO364_LOCUS5098</name>
</gene>
<keyword evidence="15" id="KW-1185">Reference proteome</keyword>
<feature type="compositionally biased region" description="Acidic residues" evidence="10">
    <location>
        <begin position="509"/>
        <end position="526"/>
    </location>
</feature>
<dbReference type="PANTHER" id="PTHR45685:SF1">
    <property type="entry name" value="HELICASE SRCAP"/>
    <property type="match status" value="1"/>
</dbReference>
<feature type="domain" description="HSA" evidence="13">
    <location>
        <begin position="233"/>
        <end position="305"/>
    </location>
</feature>
<dbReference type="GO" id="GO:0005524">
    <property type="term" value="F:ATP binding"/>
    <property type="evidence" value="ECO:0007669"/>
    <property type="project" value="UniProtKB-KW"/>
</dbReference>
<evidence type="ECO:0000313" key="14">
    <source>
        <dbReference type="EMBL" id="CAH0718658.1"/>
    </source>
</evidence>
<keyword evidence="6" id="KW-0067">ATP-binding</keyword>
<feature type="region of interest" description="Disordered" evidence="10">
    <location>
        <begin position="1457"/>
        <end position="1576"/>
    </location>
</feature>
<dbReference type="GO" id="GO:0042393">
    <property type="term" value="F:histone binding"/>
    <property type="evidence" value="ECO:0007669"/>
    <property type="project" value="TreeGrafter"/>
</dbReference>
<dbReference type="Proteomes" id="UP000838878">
    <property type="component" value="Chromosome 13"/>
</dbReference>
<dbReference type="InterPro" id="IPR027417">
    <property type="entry name" value="P-loop_NTPase"/>
</dbReference>
<dbReference type="FunFam" id="3.40.50.10810:FF:000005">
    <property type="entry name" value="Photoperiod-independent early flowering 1"/>
    <property type="match status" value="1"/>
</dbReference>
<dbReference type="InterPro" id="IPR014001">
    <property type="entry name" value="Helicase_ATP-bd"/>
</dbReference>
<dbReference type="PROSITE" id="PS51192">
    <property type="entry name" value="HELICASE_ATP_BIND_1"/>
    <property type="match status" value="1"/>
</dbReference>
<feature type="non-terminal residue" evidence="14">
    <location>
        <position position="1576"/>
    </location>
</feature>
<dbReference type="SMART" id="SM00573">
    <property type="entry name" value="HSA"/>
    <property type="match status" value="1"/>
</dbReference>
<dbReference type="InterPro" id="IPR001650">
    <property type="entry name" value="Helicase_C-like"/>
</dbReference>
<evidence type="ECO:0008006" key="16">
    <source>
        <dbReference type="Google" id="ProtNLM"/>
    </source>
</evidence>
<feature type="compositionally biased region" description="Low complexity" evidence="10">
    <location>
        <begin position="362"/>
        <end position="373"/>
    </location>
</feature>
<feature type="compositionally biased region" description="Low complexity" evidence="10">
    <location>
        <begin position="425"/>
        <end position="434"/>
    </location>
</feature>
<feature type="compositionally biased region" description="Pro residues" evidence="10">
    <location>
        <begin position="130"/>
        <end position="149"/>
    </location>
</feature>
<dbReference type="PANTHER" id="PTHR45685">
    <property type="entry name" value="HELICASE SRCAP-RELATED"/>
    <property type="match status" value="1"/>
</dbReference>
<feature type="compositionally biased region" description="Gly residues" evidence="10">
    <location>
        <begin position="28"/>
        <end position="38"/>
    </location>
</feature>
<dbReference type="SMART" id="SM00487">
    <property type="entry name" value="DEXDc"/>
    <property type="match status" value="1"/>
</dbReference>
<dbReference type="Gene3D" id="3.40.50.300">
    <property type="entry name" value="P-loop containing nucleotide triphosphate hydrolases"/>
    <property type="match status" value="1"/>
</dbReference>
<keyword evidence="7" id="KW-0156">Chromatin regulator</keyword>
<protein>
    <recommendedName>
        <fullName evidence="16">Helicase domino</fullName>
    </recommendedName>
</protein>
<dbReference type="Pfam" id="PF00271">
    <property type="entry name" value="Helicase_C"/>
    <property type="match status" value="1"/>
</dbReference>
<keyword evidence="9" id="KW-0539">Nucleus</keyword>
<dbReference type="SMART" id="SM00490">
    <property type="entry name" value="HELICc"/>
    <property type="match status" value="1"/>
</dbReference>
<dbReference type="GO" id="GO:0000812">
    <property type="term" value="C:Swr1 complex"/>
    <property type="evidence" value="ECO:0007669"/>
    <property type="project" value="TreeGrafter"/>
</dbReference>
<evidence type="ECO:0000256" key="3">
    <source>
        <dbReference type="ARBA" id="ARBA00022741"/>
    </source>
</evidence>
<dbReference type="CDD" id="cd18793">
    <property type="entry name" value="SF2_C_SNF"/>
    <property type="match status" value="1"/>
</dbReference>
<feature type="compositionally biased region" description="Acidic residues" evidence="10">
    <location>
        <begin position="444"/>
        <end position="457"/>
    </location>
</feature>
<evidence type="ECO:0000256" key="8">
    <source>
        <dbReference type="ARBA" id="ARBA00023125"/>
    </source>
</evidence>
<dbReference type="InterPro" id="IPR014012">
    <property type="entry name" value="HSA_dom"/>
</dbReference>
<reference evidence="14" key="1">
    <citation type="submission" date="2021-12" db="EMBL/GenBank/DDBJ databases">
        <authorList>
            <person name="Martin H S."/>
        </authorList>
    </citation>
    <scope>NUCLEOTIDE SEQUENCE</scope>
</reference>
<evidence type="ECO:0000256" key="6">
    <source>
        <dbReference type="ARBA" id="ARBA00022840"/>
    </source>
</evidence>
<feature type="compositionally biased region" description="Basic residues" evidence="10">
    <location>
        <begin position="1485"/>
        <end position="1494"/>
    </location>
</feature>
<evidence type="ECO:0000256" key="2">
    <source>
        <dbReference type="ARBA" id="ARBA00009220"/>
    </source>
</evidence>
<dbReference type="InterPro" id="IPR049730">
    <property type="entry name" value="SNF2/RAD54-like_C"/>
</dbReference>
<feature type="region of interest" description="Disordered" evidence="10">
    <location>
        <begin position="956"/>
        <end position="975"/>
    </location>
</feature>
<dbReference type="InterPro" id="IPR038718">
    <property type="entry name" value="SNF2-like_sf"/>
</dbReference>
<name>A0A8J9VB62_9NEOP</name>
<dbReference type="PROSITE" id="PS51194">
    <property type="entry name" value="HELICASE_CTER"/>
    <property type="match status" value="1"/>
</dbReference>
<dbReference type="EMBL" id="OV170233">
    <property type="protein sequence ID" value="CAH0718658.1"/>
    <property type="molecule type" value="Genomic_DNA"/>
</dbReference>